<evidence type="ECO:0000313" key="1">
    <source>
        <dbReference type="EMBL" id="GAO45403.1"/>
    </source>
</evidence>
<accession>A0A0E9N6I7</accession>
<dbReference type="EMBL" id="BBWV01000005">
    <property type="protein sequence ID" value="GAO45403.1"/>
    <property type="molecule type" value="Genomic_DNA"/>
</dbReference>
<proteinExistence type="predicted"/>
<name>A0A0E9N6I7_9BACT</name>
<organism evidence="1 2">
    <name type="scientific">Flavihumibacter petaseus NBRC 106054</name>
    <dbReference type="NCBI Taxonomy" id="1220578"/>
    <lineage>
        <taxon>Bacteria</taxon>
        <taxon>Pseudomonadati</taxon>
        <taxon>Bacteroidota</taxon>
        <taxon>Chitinophagia</taxon>
        <taxon>Chitinophagales</taxon>
        <taxon>Chitinophagaceae</taxon>
        <taxon>Flavihumibacter</taxon>
    </lineage>
</organism>
<dbReference type="AlphaFoldDB" id="A0A0E9N6I7"/>
<sequence length="59" mass="6763">MIEFVTVMILGSLSSRADEPTPLSKSNYGFQAGKAMAYQIYSLTEKLYKTKMARRRKRV</sequence>
<dbReference type="Proteomes" id="UP000033121">
    <property type="component" value="Unassembled WGS sequence"/>
</dbReference>
<comment type="caution">
    <text evidence="1">The sequence shown here is derived from an EMBL/GenBank/DDBJ whole genome shotgun (WGS) entry which is preliminary data.</text>
</comment>
<protein>
    <submittedName>
        <fullName evidence="1">Uncharacterized protein</fullName>
    </submittedName>
</protein>
<gene>
    <name evidence="1" type="ORF">FPE01S_05_00980</name>
</gene>
<keyword evidence="2" id="KW-1185">Reference proteome</keyword>
<evidence type="ECO:0000313" key="2">
    <source>
        <dbReference type="Proteomes" id="UP000033121"/>
    </source>
</evidence>
<reference evidence="1 2" key="1">
    <citation type="submission" date="2015-04" db="EMBL/GenBank/DDBJ databases">
        <title>Whole genome shotgun sequence of Flavihumibacter petaseus NBRC 106054.</title>
        <authorList>
            <person name="Miyazawa S."/>
            <person name="Hosoyama A."/>
            <person name="Hashimoto M."/>
            <person name="Noguchi M."/>
            <person name="Tsuchikane K."/>
            <person name="Ohji S."/>
            <person name="Yamazoe A."/>
            <person name="Ichikawa N."/>
            <person name="Kimura A."/>
            <person name="Fujita N."/>
        </authorList>
    </citation>
    <scope>NUCLEOTIDE SEQUENCE [LARGE SCALE GENOMIC DNA]</scope>
    <source>
        <strain evidence="1 2">NBRC 106054</strain>
    </source>
</reference>